<reference evidence="9 10" key="1">
    <citation type="journal article" date="2017" name="Environ. Microbiol.">
        <title>Genomic and physiological analyses of 'Reinekea forsetii' reveal a versatile opportunistic lifestyle during spring algae blooms.</title>
        <authorList>
            <person name="Avci B."/>
            <person name="Hahnke R.L."/>
            <person name="Chafee M."/>
            <person name="Fischer T."/>
            <person name="Gruber-Vodicka H."/>
            <person name="Tegetmeyer H.E."/>
            <person name="Harder J."/>
            <person name="Fuchs B.M."/>
            <person name="Amann R.I."/>
            <person name="Teeling H."/>
        </authorList>
    </citation>
    <scope>NUCLEOTIDE SEQUENCE [LARGE SCALE GENOMIC DNA]</scope>
    <source>
        <strain evidence="9 10">Hel1_31_D35</strain>
    </source>
</reference>
<dbReference type="PROSITE" id="PS01296">
    <property type="entry name" value="RSMI"/>
    <property type="match status" value="1"/>
</dbReference>
<protein>
    <recommendedName>
        <fullName evidence="6">Ribosomal RNA small subunit methyltransferase I</fullName>
        <ecNumber evidence="6">2.1.1.198</ecNumber>
    </recommendedName>
    <alternativeName>
        <fullName evidence="6">16S rRNA 2'-O-ribose C1402 methyltransferase</fullName>
    </alternativeName>
    <alternativeName>
        <fullName evidence="6">rRNA (cytidine-2'-O-)-methyltransferase RsmI</fullName>
    </alternativeName>
</protein>
<keyword evidence="1 6" id="KW-0963">Cytoplasm</keyword>
<dbReference type="GO" id="GO:0005737">
    <property type="term" value="C:cytoplasm"/>
    <property type="evidence" value="ECO:0007669"/>
    <property type="project" value="UniProtKB-SubCell"/>
</dbReference>
<dbReference type="PANTHER" id="PTHR46111">
    <property type="entry name" value="RIBOSOMAL RNA SMALL SUBUNIT METHYLTRANSFERASE I"/>
    <property type="match status" value="1"/>
</dbReference>
<feature type="domain" description="Tetrapyrrole methylase" evidence="7">
    <location>
        <begin position="10"/>
        <end position="210"/>
    </location>
</feature>
<dbReference type="InterPro" id="IPR014777">
    <property type="entry name" value="4pyrrole_Mease_sub1"/>
</dbReference>
<keyword evidence="2 6" id="KW-0698">rRNA processing</keyword>
<keyword evidence="5 6" id="KW-0949">S-adenosyl-L-methionine</keyword>
<dbReference type="FunFam" id="3.30.950.10:FF:000002">
    <property type="entry name" value="Ribosomal RNA small subunit methyltransferase I"/>
    <property type="match status" value="1"/>
</dbReference>
<dbReference type="SUPFAM" id="SSF53790">
    <property type="entry name" value="Tetrapyrrole methylase"/>
    <property type="match status" value="1"/>
</dbReference>
<keyword evidence="10" id="KW-1185">Reference proteome</keyword>
<sequence length="285" mass="30746">MNSNQIIRNTLYVVATPIGNLADISERAQQVLRSVDLICCEDTRHSARLMDHLGCTTPLLSLHEHNERDRSAMIVERLQSGQSIALVSDAGTPLISDPGYVLVNHVIDAQLQVVPIPGASAVITALSISGLPTDRWRFEGFLPSKTGARLKILNALATDHLTLVFYESSHRIEGSLADMAIAFGADRPIVVARELTKTFETVLRGTIADVQQAVAADNNQRKGEFVVLVQGVATEVVGIGDERVVALVNELTAILPPKKAAAIVAKVFGGSKKLYYEYIVALGSE</sequence>
<dbReference type="InterPro" id="IPR053910">
    <property type="entry name" value="RsmI_HTH"/>
</dbReference>
<dbReference type="EC" id="2.1.1.198" evidence="6"/>
<dbReference type="InterPro" id="IPR014776">
    <property type="entry name" value="4pyrrole_Mease_sub2"/>
</dbReference>
<evidence type="ECO:0000256" key="2">
    <source>
        <dbReference type="ARBA" id="ARBA00022552"/>
    </source>
</evidence>
<evidence type="ECO:0000313" key="9">
    <source>
        <dbReference type="EMBL" id="ATX77805.1"/>
    </source>
</evidence>
<dbReference type="PANTHER" id="PTHR46111:SF1">
    <property type="entry name" value="RIBOSOMAL RNA SMALL SUBUNIT METHYLTRANSFERASE I"/>
    <property type="match status" value="1"/>
</dbReference>
<dbReference type="HAMAP" id="MF_01877">
    <property type="entry name" value="16SrRNA_methyltr_I"/>
    <property type="match status" value="1"/>
</dbReference>
<dbReference type="OrthoDB" id="9809084at2"/>
<dbReference type="NCBIfam" id="TIGR00096">
    <property type="entry name" value="16S rRNA (cytidine(1402)-2'-O)-methyltransferase"/>
    <property type="match status" value="1"/>
</dbReference>
<evidence type="ECO:0000256" key="1">
    <source>
        <dbReference type="ARBA" id="ARBA00022490"/>
    </source>
</evidence>
<dbReference type="InterPro" id="IPR008189">
    <property type="entry name" value="rRNA_ssu_MeTfrase_I"/>
</dbReference>
<name>A0A2K8KSU1_9GAMM</name>
<dbReference type="Proteomes" id="UP000229757">
    <property type="component" value="Chromosome"/>
</dbReference>
<dbReference type="Gene3D" id="3.30.950.10">
    <property type="entry name" value="Methyltransferase, Cobalt-precorrin-4 Transmethylase, Domain 2"/>
    <property type="match status" value="1"/>
</dbReference>
<dbReference type="GO" id="GO:0070677">
    <property type="term" value="F:rRNA (cytosine-2'-O-)-methyltransferase activity"/>
    <property type="evidence" value="ECO:0007669"/>
    <property type="project" value="UniProtKB-UniRule"/>
</dbReference>
<keyword evidence="3 6" id="KW-0489">Methyltransferase</keyword>
<evidence type="ECO:0000256" key="4">
    <source>
        <dbReference type="ARBA" id="ARBA00022679"/>
    </source>
</evidence>
<proteinExistence type="inferred from homology"/>
<dbReference type="CDD" id="cd11648">
    <property type="entry name" value="RsmI"/>
    <property type="match status" value="1"/>
</dbReference>
<dbReference type="Pfam" id="PF00590">
    <property type="entry name" value="TP_methylase"/>
    <property type="match status" value="1"/>
</dbReference>
<evidence type="ECO:0000259" key="7">
    <source>
        <dbReference type="Pfam" id="PF00590"/>
    </source>
</evidence>
<evidence type="ECO:0000256" key="3">
    <source>
        <dbReference type="ARBA" id="ARBA00022603"/>
    </source>
</evidence>
<dbReference type="FunFam" id="3.40.1010.10:FF:000002">
    <property type="entry name" value="Ribosomal RNA small subunit methyltransferase I"/>
    <property type="match status" value="1"/>
</dbReference>
<dbReference type="AlphaFoldDB" id="A0A2K8KSU1"/>
<evidence type="ECO:0000313" key="10">
    <source>
        <dbReference type="Proteomes" id="UP000229757"/>
    </source>
</evidence>
<comment type="similarity">
    <text evidence="6">Belongs to the methyltransferase superfamily. RsmI family.</text>
</comment>
<organism evidence="9 10">
    <name type="scientific">Reinekea forsetii</name>
    <dbReference type="NCBI Taxonomy" id="1336806"/>
    <lineage>
        <taxon>Bacteria</taxon>
        <taxon>Pseudomonadati</taxon>
        <taxon>Pseudomonadota</taxon>
        <taxon>Gammaproteobacteria</taxon>
        <taxon>Oceanospirillales</taxon>
        <taxon>Saccharospirillaceae</taxon>
        <taxon>Reinekea</taxon>
    </lineage>
</organism>
<comment type="subcellular location">
    <subcellularLocation>
        <location evidence="6">Cytoplasm</location>
    </subcellularLocation>
</comment>
<gene>
    <name evidence="6" type="primary">rsmI</name>
    <name evidence="9" type="ORF">REIFOR_02682</name>
</gene>
<comment type="function">
    <text evidence="6">Catalyzes the 2'-O-methylation of the ribose of cytidine 1402 (C1402) in 16S rRNA.</text>
</comment>
<dbReference type="Gene3D" id="3.40.1010.10">
    <property type="entry name" value="Cobalt-precorrin-4 Transmethylase, Domain 1"/>
    <property type="match status" value="1"/>
</dbReference>
<keyword evidence="4 6" id="KW-0808">Transferase</keyword>
<dbReference type="InterPro" id="IPR000878">
    <property type="entry name" value="4pyrrol_Mease"/>
</dbReference>
<dbReference type="InterPro" id="IPR035996">
    <property type="entry name" value="4pyrrol_Methylase_sf"/>
</dbReference>
<dbReference type="PIRSF" id="PIRSF005917">
    <property type="entry name" value="MTase_YraL"/>
    <property type="match status" value="1"/>
</dbReference>
<evidence type="ECO:0000256" key="5">
    <source>
        <dbReference type="ARBA" id="ARBA00022691"/>
    </source>
</evidence>
<evidence type="ECO:0000256" key="6">
    <source>
        <dbReference type="HAMAP-Rule" id="MF_01877"/>
    </source>
</evidence>
<accession>A0A2K8KSU1</accession>
<dbReference type="Pfam" id="PF23016">
    <property type="entry name" value="RsmI_C"/>
    <property type="match status" value="1"/>
</dbReference>
<dbReference type="EMBL" id="CP011797">
    <property type="protein sequence ID" value="ATX77805.1"/>
    <property type="molecule type" value="Genomic_DNA"/>
</dbReference>
<dbReference type="RefSeq" id="WP_100258032.1">
    <property type="nucleotide sequence ID" value="NZ_CP011797.1"/>
</dbReference>
<comment type="catalytic activity">
    <reaction evidence="6">
        <text>cytidine(1402) in 16S rRNA + S-adenosyl-L-methionine = 2'-O-methylcytidine(1402) in 16S rRNA + S-adenosyl-L-homocysteine + H(+)</text>
        <dbReference type="Rhea" id="RHEA:42924"/>
        <dbReference type="Rhea" id="RHEA-COMP:10285"/>
        <dbReference type="Rhea" id="RHEA-COMP:10286"/>
        <dbReference type="ChEBI" id="CHEBI:15378"/>
        <dbReference type="ChEBI" id="CHEBI:57856"/>
        <dbReference type="ChEBI" id="CHEBI:59789"/>
        <dbReference type="ChEBI" id="CHEBI:74495"/>
        <dbReference type="ChEBI" id="CHEBI:82748"/>
        <dbReference type="EC" id="2.1.1.198"/>
    </reaction>
</comment>
<dbReference type="InterPro" id="IPR018063">
    <property type="entry name" value="SAM_MeTrfase_RsmI_CS"/>
</dbReference>
<dbReference type="KEGG" id="rfo:REIFOR_02682"/>
<evidence type="ECO:0000259" key="8">
    <source>
        <dbReference type="Pfam" id="PF23016"/>
    </source>
</evidence>
<feature type="domain" description="RsmI HTH" evidence="8">
    <location>
        <begin position="241"/>
        <end position="282"/>
    </location>
</feature>